<keyword evidence="7" id="KW-1185">Reference proteome</keyword>
<dbReference type="GO" id="GO:0003700">
    <property type="term" value="F:DNA-binding transcription factor activity"/>
    <property type="evidence" value="ECO:0007669"/>
    <property type="project" value="TreeGrafter"/>
</dbReference>
<feature type="domain" description="HTH tetR-type" evidence="5">
    <location>
        <begin position="24"/>
        <end position="84"/>
    </location>
</feature>
<dbReference type="GO" id="GO:0000976">
    <property type="term" value="F:transcription cis-regulatory region binding"/>
    <property type="evidence" value="ECO:0007669"/>
    <property type="project" value="TreeGrafter"/>
</dbReference>
<keyword evidence="1" id="KW-0175">Coiled coil</keyword>
<dbReference type="Proteomes" id="UP000561045">
    <property type="component" value="Unassembled WGS sequence"/>
</dbReference>
<dbReference type="InterPro" id="IPR001647">
    <property type="entry name" value="HTH_TetR"/>
</dbReference>
<evidence type="ECO:0000259" key="5">
    <source>
        <dbReference type="PROSITE" id="PS50977"/>
    </source>
</evidence>
<evidence type="ECO:0000256" key="4">
    <source>
        <dbReference type="SAM" id="MobiDB-lite"/>
    </source>
</evidence>
<name>A0A840BI24_9RHOO</name>
<evidence type="ECO:0000256" key="1">
    <source>
        <dbReference type="ARBA" id="ARBA00023054"/>
    </source>
</evidence>
<dbReference type="SUPFAM" id="SSF48498">
    <property type="entry name" value="Tetracyclin repressor-like, C-terminal domain"/>
    <property type="match status" value="1"/>
</dbReference>
<dbReference type="InterPro" id="IPR036271">
    <property type="entry name" value="Tet_transcr_reg_TetR-rel_C_sf"/>
</dbReference>
<sequence length="210" mass="23254">MAKPSAESASPRKPGRPKAPPGPDNGRTRIVRSAARLFREKGFRAATVRELAEAAGMQSGSLFYFFRNKEEILVAVMEEGMADVHAAVAAAQASGGPVAAFRLMAQRHLEGILDRDADHMTVMLYETRALPSAAERHVRQLRRDYEAMWEAQIDALIAVGCWRGAESPRLSRMALMGAMNWAVQWFRPDRGDTIEALVDTLAQLFLKESE</sequence>
<evidence type="ECO:0000256" key="3">
    <source>
        <dbReference type="PROSITE-ProRule" id="PRU00335"/>
    </source>
</evidence>
<dbReference type="Pfam" id="PF17932">
    <property type="entry name" value="TetR_C_24"/>
    <property type="match status" value="1"/>
</dbReference>
<dbReference type="InterPro" id="IPR009057">
    <property type="entry name" value="Homeodomain-like_sf"/>
</dbReference>
<accession>A0A840BI24</accession>
<comment type="caution">
    <text evidence="6">The sequence shown here is derived from an EMBL/GenBank/DDBJ whole genome shotgun (WGS) entry which is preliminary data.</text>
</comment>
<dbReference type="PANTHER" id="PTHR30055:SF183">
    <property type="entry name" value="NUCLEOID OCCLUSION FACTOR SLMA"/>
    <property type="match status" value="1"/>
</dbReference>
<evidence type="ECO:0000313" key="7">
    <source>
        <dbReference type="Proteomes" id="UP000561045"/>
    </source>
</evidence>
<protein>
    <submittedName>
        <fullName evidence="6">AcrR family transcriptional regulator</fullName>
    </submittedName>
</protein>
<evidence type="ECO:0000313" key="6">
    <source>
        <dbReference type="EMBL" id="MBB4011249.1"/>
    </source>
</evidence>
<proteinExistence type="predicted"/>
<dbReference type="PANTHER" id="PTHR30055">
    <property type="entry name" value="HTH-TYPE TRANSCRIPTIONAL REGULATOR RUTR"/>
    <property type="match status" value="1"/>
</dbReference>
<dbReference type="InterPro" id="IPR050109">
    <property type="entry name" value="HTH-type_TetR-like_transc_reg"/>
</dbReference>
<feature type="region of interest" description="Disordered" evidence="4">
    <location>
        <begin position="1"/>
        <end position="28"/>
    </location>
</feature>
<dbReference type="RefSeq" id="WP_183631644.1">
    <property type="nucleotide sequence ID" value="NZ_BAABLE010000011.1"/>
</dbReference>
<keyword evidence="2 3" id="KW-0238">DNA-binding</keyword>
<organism evidence="6 7">
    <name type="scientific">Niveibacterium umoris</name>
    <dbReference type="NCBI Taxonomy" id="1193620"/>
    <lineage>
        <taxon>Bacteria</taxon>
        <taxon>Pseudomonadati</taxon>
        <taxon>Pseudomonadota</taxon>
        <taxon>Betaproteobacteria</taxon>
        <taxon>Rhodocyclales</taxon>
        <taxon>Rhodocyclaceae</taxon>
        <taxon>Niveibacterium</taxon>
    </lineage>
</organism>
<dbReference type="EMBL" id="JACIET010000001">
    <property type="protein sequence ID" value="MBB4011249.1"/>
    <property type="molecule type" value="Genomic_DNA"/>
</dbReference>
<dbReference type="Gene3D" id="1.10.357.10">
    <property type="entry name" value="Tetracycline Repressor, domain 2"/>
    <property type="match status" value="1"/>
</dbReference>
<dbReference type="Gene3D" id="1.10.10.60">
    <property type="entry name" value="Homeodomain-like"/>
    <property type="match status" value="1"/>
</dbReference>
<feature type="DNA-binding region" description="H-T-H motif" evidence="3">
    <location>
        <begin position="47"/>
        <end position="66"/>
    </location>
</feature>
<dbReference type="InterPro" id="IPR041490">
    <property type="entry name" value="KstR2_TetR_C"/>
</dbReference>
<gene>
    <name evidence="6" type="ORF">GGR36_000557</name>
</gene>
<dbReference type="PRINTS" id="PR00455">
    <property type="entry name" value="HTHTETR"/>
</dbReference>
<evidence type="ECO:0000256" key="2">
    <source>
        <dbReference type="ARBA" id="ARBA00023125"/>
    </source>
</evidence>
<dbReference type="SUPFAM" id="SSF46689">
    <property type="entry name" value="Homeodomain-like"/>
    <property type="match status" value="1"/>
</dbReference>
<dbReference type="Pfam" id="PF00440">
    <property type="entry name" value="TetR_N"/>
    <property type="match status" value="1"/>
</dbReference>
<dbReference type="PROSITE" id="PS50977">
    <property type="entry name" value="HTH_TETR_2"/>
    <property type="match status" value="1"/>
</dbReference>
<reference evidence="6 7" key="1">
    <citation type="submission" date="2020-08" db="EMBL/GenBank/DDBJ databases">
        <title>Genomic Encyclopedia of Type Strains, Phase IV (KMG-IV): sequencing the most valuable type-strain genomes for metagenomic binning, comparative biology and taxonomic classification.</title>
        <authorList>
            <person name="Goeker M."/>
        </authorList>
    </citation>
    <scope>NUCLEOTIDE SEQUENCE [LARGE SCALE GENOMIC DNA]</scope>
    <source>
        <strain evidence="6 7">DSM 106739</strain>
    </source>
</reference>
<dbReference type="AlphaFoldDB" id="A0A840BI24"/>